<gene>
    <name evidence="1" type="primary">ffh_2</name>
    <name evidence="1" type="ORF">NCTC7303_03750</name>
</gene>
<proteinExistence type="predicted"/>
<organism evidence="1 2">
    <name type="scientific">Salmonella enterica subsp. arizonae</name>
    <dbReference type="NCBI Taxonomy" id="59203"/>
    <lineage>
        <taxon>Bacteria</taxon>
        <taxon>Pseudomonadati</taxon>
        <taxon>Pseudomonadota</taxon>
        <taxon>Gammaproteobacteria</taxon>
        <taxon>Enterobacterales</taxon>
        <taxon>Enterobacteriaceae</taxon>
        <taxon>Salmonella</taxon>
    </lineage>
</organism>
<name>A0A379TLR1_SALER</name>
<dbReference type="GO" id="GO:0048500">
    <property type="term" value="C:signal recognition particle"/>
    <property type="evidence" value="ECO:0007669"/>
    <property type="project" value="InterPro"/>
</dbReference>
<accession>A0A379TLR1</accession>
<dbReference type="SUPFAM" id="SSF47446">
    <property type="entry name" value="Signal peptide-binding domain"/>
    <property type="match status" value="1"/>
</dbReference>
<dbReference type="GO" id="GO:0006614">
    <property type="term" value="P:SRP-dependent cotranslational protein targeting to membrane"/>
    <property type="evidence" value="ECO:0007669"/>
    <property type="project" value="InterPro"/>
</dbReference>
<protein>
    <submittedName>
        <fullName evidence="1">Signal recognition particle protein</fullName>
    </submittedName>
</protein>
<dbReference type="Proteomes" id="UP000255443">
    <property type="component" value="Unassembled WGS sequence"/>
</dbReference>
<dbReference type="GO" id="GO:0008312">
    <property type="term" value="F:7S RNA binding"/>
    <property type="evidence" value="ECO:0007669"/>
    <property type="project" value="InterPro"/>
</dbReference>
<dbReference type="InterPro" id="IPR036891">
    <property type="entry name" value="Signal_recog_part_SRP54_M_sf"/>
</dbReference>
<dbReference type="EMBL" id="UGXC01000003">
    <property type="protein sequence ID" value="SUG51411.1"/>
    <property type="molecule type" value="Genomic_DNA"/>
</dbReference>
<dbReference type="AlphaFoldDB" id="A0A379TLR1"/>
<reference evidence="1 2" key="1">
    <citation type="submission" date="2018-06" db="EMBL/GenBank/DDBJ databases">
        <authorList>
            <consortium name="Pathogen Informatics"/>
            <person name="Doyle S."/>
        </authorList>
    </citation>
    <scope>NUCLEOTIDE SEQUENCE [LARGE SCALE GENOMIC DNA]</scope>
    <source>
        <strain evidence="1 2">NCTC7303</strain>
    </source>
</reference>
<dbReference type="Gene3D" id="1.10.260.30">
    <property type="entry name" value="Signal recognition particle, SRP54 subunit, M-domain"/>
    <property type="match status" value="1"/>
</dbReference>
<evidence type="ECO:0000313" key="1">
    <source>
        <dbReference type="EMBL" id="SUG51411.1"/>
    </source>
</evidence>
<sequence>MQVQDVNRLLKQFDDMQRMMKKMKKGGMAKMMRSMKGMMPPGFPGR</sequence>
<evidence type="ECO:0000313" key="2">
    <source>
        <dbReference type="Proteomes" id="UP000255443"/>
    </source>
</evidence>